<dbReference type="STRING" id="45351.A7S2V9"/>
<dbReference type="HOGENOM" id="CLU_076732_1_0_1"/>
<dbReference type="AlphaFoldDB" id="A7S2V9"/>
<evidence type="ECO:0000313" key="8">
    <source>
        <dbReference type="EMBL" id="EDO41995.1"/>
    </source>
</evidence>
<dbReference type="Pfam" id="PF13923">
    <property type="entry name" value="zf-C3HC4_2"/>
    <property type="match status" value="1"/>
</dbReference>
<dbReference type="Proteomes" id="UP000001593">
    <property type="component" value="Unassembled WGS sequence"/>
</dbReference>
<dbReference type="InParanoid" id="A7S2V9"/>
<organism evidence="8 9">
    <name type="scientific">Nematostella vectensis</name>
    <name type="common">Starlet sea anemone</name>
    <dbReference type="NCBI Taxonomy" id="45351"/>
    <lineage>
        <taxon>Eukaryota</taxon>
        <taxon>Metazoa</taxon>
        <taxon>Cnidaria</taxon>
        <taxon>Anthozoa</taxon>
        <taxon>Hexacorallia</taxon>
        <taxon>Actiniaria</taxon>
        <taxon>Edwardsiidae</taxon>
        <taxon>Nematostella</taxon>
    </lineage>
</organism>
<dbReference type="GO" id="GO:0008270">
    <property type="term" value="F:zinc ion binding"/>
    <property type="evidence" value="ECO:0007669"/>
    <property type="project" value="UniProtKB-KW"/>
</dbReference>
<evidence type="ECO:0000256" key="1">
    <source>
        <dbReference type="ARBA" id="ARBA00022723"/>
    </source>
</evidence>
<name>A7S2V9_NEMVE</name>
<dbReference type="Gene3D" id="3.30.40.10">
    <property type="entry name" value="Zinc/RING finger domain, C3HC4 (zinc finger)"/>
    <property type="match status" value="2"/>
</dbReference>
<gene>
    <name evidence="8" type="ORF">NEMVEDRAFT_v1g234831</name>
</gene>
<sequence length="293" mass="33870">MGYDIERFVGAVNEGLLCCICRDVLEEPLMAPCEHSYCSACVLGWLTHYNTCPEDRQSLWPSDLKPIFRYMKNDLDSLKIHCDHQSKGCKSVVRLGSLARHLKEECDFVAVACPNTGCNESLNRCDLDTHLIICDFQTAKCTRGCGLQVNMNELAQHNCINELRGSMEKQKSDFQTELRDMKRDMEDKLDAQRVEMVYKESTLQNQIEELKVQVSELVRETRLLKARETQRWSLSKAEQAEYRDIMEWLKGLKYQDDITEKYCGTCNKRFLHIRKEPLTSLREQVGMGYAQGS</sequence>
<dbReference type="Pfam" id="PF02176">
    <property type="entry name" value="zf-TRAF"/>
    <property type="match status" value="1"/>
</dbReference>
<dbReference type="PROSITE" id="PS00518">
    <property type="entry name" value="ZF_RING_1"/>
    <property type="match status" value="1"/>
</dbReference>
<keyword evidence="9" id="KW-1185">Reference proteome</keyword>
<dbReference type="EMBL" id="DS469570">
    <property type="protein sequence ID" value="EDO41995.1"/>
    <property type="molecule type" value="Genomic_DNA"/>
</dbReference>
<reference evidence="8 9" key="1">
    <citation type="journal article" date="2007" name="Science">
        <title>Sea anemone genome reveals ancestral eumetazoan gene repertoire and genomic organization.</title>
        <authorList>
            <person name="Putnam N.H."/>
            <person name="Srivastava M."/>
            <person name="Hellsten U."/>
            <person name="Dirks B."/>
            <person name="Chapman J."/>
            <person name="Salamov A."/>
            <person name="Terry A."/>
            <person name="Shapiro H."/>
            <person name="Lindquist E."/>
            <person name="Kapitonov V.V."/>
            <person name="Jurka J."/>
            <person name="Genikhovich G."/>
            <person name="Grigoriev I.V."/>
            <person name="Lucas S.M."/>
            <person name="Steele R.E."/>
            <person name="Finnerty J.R."/>
            <person name="Technau U."/>
            <person name="Martindale M.Q."/>
            <person name="Rokhsar D.S."/>
        </authorList>
    </citation>
    <scope>NUCLEOTIDE SEQUENCE [LARGE SCALE GENOMIC DNA]</scope>
    <source>
        <strain evidence="9">CH2 X CH6</strain>
    </source>
</reference>
<dbReference type="OrthoDB" id="5982216at2759"/>
<keyword evidence="2 4" id="KW-0863">Zinc-finger</keyword>
<accession>A7S2V9</accession>
<feature type="domain" description="RING-type" evidence="6">
    <location>
        <begin position="18"/>
        <end position="56"/>
    </location>
</feature>
<evidence type="ECO:0000256" key="5">
    <source>
        <dbReference type="SAM" id="Coils"/>
    </source>
</evidence>
<dbReference type="PROSITE" id="PS50145">
    <property type="entry name" value="ZF_TRAF"/>
    <property type="match status" value="1"/>
</dbReference>
<proteinExistence type="predicted"/>
<dbReference type="KEGG" id="nve:5513829"/>
<protein>
    <submittedName>
        <fullName evidence="8">Uncharacterized protein</fullName>
    </submittedName>
</protein>
<evidence type="ECO:0000313" key="9">
    <source>
        <dbReference type="Proteomes" id="UP000001593"/>
    </source>
</evidence>
<keyword evidence="1 4" id="KW-0479">Metal-binding</keyword>
<dbReference type="InterPro" id="IPR017907">
    <property type="entry name" value="Znf_RING_CS"/>
</dbReference>
<dbReference type="SMART" id="SM00184">
    <property type="entry name" value="RING"/>
    <property type="match status" value="1"/>
</dbReference>
<dbReference type="InterPro" id="IPR013083">
    <property type="entry name" value="Znf_RING/FYVE/PHD"/>
</dbReference>
<dbReference type="SUPFAM" id="SSF57850">
    <property type="entry name" value="RING/U-box"/>
    <property type="match status" value="1"/>
</dbReference>
<dbReference type="PhylomeDB" id="A7S2V9"/>
<feature type="coiled-coil region" evidence="5">
    <location>
        <begin position="200"/>
        <end position="227"/>
    </location>
</feature>
<evidence type="ECO:0000259" key="6">
    <source>
        <dbReference type="PROSITE" id="PS50089"/>
    </source>
</evidence>
<feature type="domain" description="TRAF-type" evidence="7">
    <location>
        <begin position="101"/>
        <end position="154"/>
    </location>
</feature>
<dbReference type="SUPFAM" id="SSF49599">
    <property type="entry name" value="TRAF domain-like"/>
    <property type="match status" value="1"/>
</dbReference>
<keyword evidence="3 4" id="KW-0862">Zinc</keyword>
<evidence type="ECO:0000256" key="3">
    <source>
        <dbReference type="ARBA" id="ARBA00022833"/>
    </source>
</evidence>
<dbReference type="PANTHER" id="PTHR10131">
    <property type="entry name" value="TNF RECEPTOR ASSOCIATED FACTOR"/>
    <property type="match status" value="1"/>
</dbReference>
<evidence type="ECO:0000256" key="4">
    <source>
        <dbReference type="PROSITE-ProRule" id="PRU00207"/>
    </source>
</evidence>
<dbReference type="PROSITE" id="PS50089">
    <property type="entry name" value="ZF_RING_2"/>
    <property type="match status" value="1"/>
</dbReference>
<dbReference type="OMA" id="LTHYNTC"/>
<dbReference type="InterPro" id="IPR001841">
    <property type="entry name" value="Znf_RING"/>
</dbReference>
<feature type="zinc finger region" description="TRAF-type" evidence="4">
    <location>
        <begin position="101"/>
        <end position="154"/>
    </location>
</feature>
<evidence type="ECO:0000256" key="2">
    <source>
        <dbReference type="ARBA" id="ARBA00022771"/>
    </source>
</evidence>
<evidence type="ECO:0000259" key="7">
    <source>
        <dbReference type="PROSITE" id="PS50145"/>
    </source>
</evidence>
<dbReference type="eggNOG" id="KOG0297">
    <property type="taxonomic scope" value="Eukaryota"/>
</dbReference>
<dbReference type="InterPro" id="IPR001293">
    <property type="entry name" value="Znf_TRAF"/>
</dbReference>
<keyword evidence="5" id="KW-0175">Coiled coil</keyword>
<dbReference type="PANTHER" id="PTHR10131:SF157">
    <property type="entry name" value="RECEPTOR-ASSOCIATED FACTOR, PUTATIVE-RELATED"/>
    <property type="match status" value="1"/>
</dbReference>